<dbReference type="AlphaFoldDB" id="A0AAW2B777"/>
<reference evidence="5 6" key="1">
    <citation type="submission" date="2024-05" db="EMBL/GenBank/DDBJ databases">
        <title>A high-quality chromosomal-level genome assembly of Topmouth culter (Culter alburnus).</title>
        <authorList>
            <person name="Zhao H."/>
        </authorList>
    </citation>
    <scope>NUCLEOTIDE SEQUENCE [LARGE SCALE GENOMIC DNA]</scope>
    <source>
        <strain evidence="5">CATC2023</strain>
        <tissue evidence="5">Muscle</tissue>
    </source>
</reference>
<evidence type="ECO:0000256" key="2">
    <source>
        <dbReference type="ARBA" id="ARBA00022525"/>
    </source>
</evidence>
<comment type="caution">
    <text evidence="5">The sequence shown here is derived from an EMBL/GenBank/DDBJ whole genome shotgun (WGS) entry which is preliminary data.</text>
</comment>
<proteinExistence type="predicted"/>
<keyword evidence="3" id="KW-1015">Disulfide bond</keyword>
<accession>A0AAW2B777</accession>
<gene>
    <name evidence="5" type="ORF">ABG768_001181</name>
</gene>
<keyword evidence="6" id="KW-1185">Reference proteome</keyword>
<evidence type="ECO:0000256" key="1">
    <source>
        <dbReference type="ARBA" id="ARBA00004613"/>
    </source>
</evidence>
<comment type="subcellular location">
    <subcellularLocation>
        <location evidence="1">Secreted</location>
    </subcellularLocation>
</comment>
<protein>
    <recommendedName>
        <fullName evidence="4">NTR domain-containing protein</fullName>
    </recommendedName>
</protein>
<keyword evidence="2" id="KW-0964">Secreted</keyword>
<evidence type="ECO:0000313" key="5">
    <source>
        <dbReference type="EMBL" id="KAK9981657.1"/>
    </source>
</evidence>
<evidence type="ECO:0000256" key="3">
    <source>
        <dbReference type="ARBA" id="ARBA00023157"/>
    </source>
</evidence>
<dbReference type="Proteomes" id="UP001479290">
    <property type="component" value="Unassembled WGS sequence"/>
</dbReference>
<dbReference type="Pfam" id="PF01759">
    <property type="entry name" value="NTR"/>
    <property type="match status" value="1"/>
</dbReference>
<feature type="domain" description="NTR" evidence="4">
    <location>
        <begin position="1"/>
        <end position="58"/>
    </location>
</feature>
<name>A0AAW2B777_CULAL</name>
<dbReference type="GO" id="GO:0005576">
    <property type="term" value="C:extracellular region"/>
    <property type="evidence" value="ECO:0007669"/>
    <property type="project" value="UniProtKB-SubCell"/>
</dbReference>
<dbReference type="PROSITE" id="PS50189">
    <property type="entry name" value="NTR"/>
    <property type="match status" value="1"/>
</dbReference>
<sequence>MGKSTDLSMLGGSARYILGEETWVEYWPTREESQTPEHRERYIGIREVENKFSNNQGCTT</sequence>
<dbReference type="InterPro" id="IPR018933">
    <property type="entry name" value="Netrin_module_non-TIMP"/>
</dbReference>
<dbReference type="SUPFAM" id="SSF50242">
    <property type="entry name" value="TIMP-like"/>
    <property type="match status" value="1"/>
</dbReference>
<evidence type="ECO:0000259" key="4">
    <source>
        <dbReference type="PROSITE" id="PS50189"/>
    </source>
</evidence>
<organism evidence="5 6">
    <name type="scientific">Culter alburnus</name>
    <name type="common">Topmouth culter</name>
    <dbReference type="NCBI Taxonomy" id="194366"/>
    <lineage>
        <taxon>Eukaryota</taxon>
        <taxon>Metazoa</taxon>
        <taxon>Chordata</taxon>
        <taxon>Craniata</taxon>
        <taxon>Vertebrata</taxon>
        <taxon>Euteleostomi</taxon>
        <taxon>Actinopterygii</taxon>
        <taxon>Neopterygii</taxon>
        <taxon>Teleostei</taxon>
        <taxon>Ostariophysi</taxon>
        <taxon>Cypriniformes</taxon>
        <taxon>Xenocyprididae</taxon>
        <taxon>Xenocypridinae</taxon>
        <taxon>Culter</taxon>
    </lineage>
</organism>
<dbReference type="InterPro" id="IPR001134">
    <property type="entry name" value="Netrin_domain"/>
</dbReference>
<dbReference type="InterPro" id="IPR008993">
    <property type="entry name" value="TIMP-like_OB-fold"/>
</dbReference>
<evidence type="ECO:0000313" key="6">
    <source>
        <dbReference type="Proteomes" id="UP001479290"/>
    </source>
</evidence>
<dbReference type="Gene3D" id="2.40.50.120">
    <property type="match status" value="1"/>
</dbReference>
<dbReference type="EMBL" id="JAWDJR010000001">
    <property type="protein sequence ID" value="KAK9981657.1"/>
    <property type="molecule type" value="Genomic_DNA"/>
</dbReference>